<feature type="transmembrane region" description="Helical" evidence="8">
    <location>
        <begin position="216"/>
        <end position="233"/>
    </location>
</feature>
<keyword evidence="3 8" id="KW-0812">Transmembrane</keyword>
<keyword evidence="5" id="KW-0443">Lipid metabolism</keyword>
<keyword evidence="2" id="KW-0808">Transferase</keyword>
<feature type="compositionally biased region" description="Low complexity" evidence="7">
    <location>
        <begin position="30"/>
        <end position="43"/>
    </location>
</feature>
<evidence type="ECO:0000256" key="4">
    <source>
        <dbReference type="ARBA" id="ARBA00022989"/>
    </source>
</evidence>
<dbReference type="EMBL" id="AP025592">
    <property type="protein sequence ID" value="BDG09307.1"/>
    <property type="molecule type" value="Genomic_DNA"/>
</dbReference>
<reference evidence="11" key="1">
    <citation type="journal article" date="2022" name="Int. J. Syst. Evol. Microbiol.">
        <title>Anaeromyxobacter oryzae sp. nov., Anaeromyxobacter diazotrophicus sp. nov. and Anaeromyxobacter paludicola sp. nov., isolated from paddy soils.</title>
        <authorList>
            <person name="Itoh H."/>
            <person name="Xu Z."/>
            <person name="Mise K."/>
            <person name="Masuda Y."/>
            <person name="Ushijima N."/>
            <person name="Hayakawa C."/>
            <person name="Shiratori Y."/>
            <person name="Senoo K."/>
        </authorList>
    </citation>
    <scope>NUCLEOTIDE SEQUENCE [LARGE SCALE GENOMIC DNA]</scope>
    <source>
        <strain evidence="11">Red630</strain>
    </source>
</reference>
<evidence type="ECO:0000256" key="7">
    <source>
        <dbReference type="SAM" id="MobiDB-lite"/>
    </source>
</evidence>
<comment type="subcellular location">
    <subcellularLocation>
        <location evidence="1">Membrane</location>
        <topology evidence="1">Multi-pass membrane protein</topology>
    </subcellularLocation>
</comment>
<gene>
    <name evidence="10" type="ORF">AMPC_24200</name>
</gene>
<evidence type="ECO:0000256" key="8">
    <source>
        <dbReference type="SAM" id="Phobius"/>
    </source>
</evidence>
<feature type="transmembrane region" description="Helical" evidence="8">
    <location>
        <begin position="150"/>
        <end position="172"/>
    </location>
</feature>
<evidence type="ECO:0000256" key="1">
    <source>
        <dbReference type="ARBA" id="ARBA00004141"/>
    </source>
</evidence>
<keyword evidence="4 8" id="KW-1133">Transmembrane helix</keyword>
<dbReference type="PANTHER" id="PTHR21290:SF25">
    <property type="entry name" value="SPHINGOMYELIN SYNTHASE-RELATED PROTEIN 1"/>
    <property type="match status" value="1"/>
</dbReference>
<evidence type="ECO:0000259" key="9">
    <source>
        <dbReference type="Pfam" id="PF14360"/>
    </source>
</evidence>
<name>A0ABM7XBV6_9BACT</name>
<protein>
    <recommendedName>
        <fullName evidence="9">Sphingomyelin synthase-like domain-containing protein</fullName>
    </recommendedName>
</protein>
<evidence type="ECO:0000313" key="10">
    <source>
        <dbReference type="EMBL" id="BDG09307.1"/>
    </source>
</evidence>
<evidence type="ECO:0000256" key="5">
    <source>
        <dbReference type="ARBA" id="ARBA00023098"/>
    </source>
</evidence>
<accession>A0ABM7XBV6</accession>
<dbReference type="InterPro" id="IPR045221">
    <property type="entry name" value="Sphingomyelin_synth-like"/>
</dbReference>
<keyword evidence="11" id="KW-1185">Reference proteome</keyword>
<proteinExistence type="predicted"/>
<feature type="transmembrane region" description="Helical" evidence="8">
    <location>
        <begin position="127"/>
        <end position="143"/>
    </location>
</feature>
<dbReference type="PANTHER" id="PTHR21290">
    <property type="entry name" value="SPHINGOMYELIN SYNTHETASE"/>
    <property type="match status" value="1"/>
</dbReference>
<organism evidence="10 11">
    <name type="scientific">Anaeromyxobacter paludicola</name>
    <dbReference type="NCBI Taxonomy" id="2918171"/>
    <lineage>
        <taxon>Bacteria</taxon>
        <taxon>Pseudomonadati</taxon>
        <taxon>Myxococcota</taxon>
        <taxon>Myxococcia</taxon>
        <taxon>Myxococcales</taxon>
        <taxon>Cystobacterineae</taxon>
        <taxon>Anaeromyxobacteraceae</taxon>
        <taxon>Anaeromyxobacter</taxon>
    </lineage>
</organism>
<sequence>MSRRPGAPERLASHPLPVPPPLRGRGEEGSPGAASGAGLEAPTASPALPPAALEVHPPHRVGRAGEGRRAALVALLPAILLALAFRALCYAAMTALALHSELRPAPTLPDAVLALVPYVPWVGRANYLLWLLCYLPLTLAFLWSEPRRWVRYMVTGGLVSLARGLCIAATGLGPPDPAHAGPGIGGRSFLEAWADLCSPLGVFARGTASAYLTKDLFFSGHTATTLLILLYVWRRPWLRAAALIGHVLVVASVFLSHLHYTVDVLGAYAFTFALFALREWRPRPAAAPG</sequence>
<evidence type="ECO:0000313" key="11">
    <source>
        <dbReference type="Proteomes" id="UP001162734"/>
    </source>
</evidence>
<feature type="transmembrane region" description="Helical" evidence="8">
    <location>
        <begin position="70"/>
        <end position="93"/>
    </location>
</feature>
<dbReference type="Pfam" id="PF14360">
    <property type="entry name" value="PAP2_C"/>
    <property type="match status" value="1"/>
</dbReference>
<evidence type="ECO:0000256" key="2">
    <source>
        <dbReference type="ARBA" id="ARBA00022679"/>
    </source>
</evidence>
<feature type="transmembrane region" description="Helical" evidence="8">
    <location>
        <begin position="240"/>
        <end position="258"/>
    </location>
</feature>
<feature type="domain" description="Sphingomyelin synthase-like" evidence="9">
    <location>
        <begin position="215"/>
        <end position="278"/>
    </location>
</feature>
<keyword evidence="6 8" id="KW-0472">Membrane</keyword>
<dbReference type="InterPro" id="IPR025749">
    <property type="entry name" value="Sphingomyelin_synth-like_dom"/>
</dbReference>
<evidence type="ECO:0000256" key="3">
    <source>
        <dbReference type="ARBA" id="ARBA00022692"/>
    </source>
</evidence>
<dbReference type="Proteomes" id="UP001162734">
    <property type="component" value="Chromosome"/>
</dbReference>
<evidence type="ECO:0000256" key="6">
    <source>
        <dbReference type="ARBA" id="ARBA00023136"/>
    </source>
</evidence>
<feature type="region of interest" description="Disordered" evidence="7">
    <location>
        <begin position="1"/>
        <end position="43"/>
    </location>
</feature>